<dbReference type="PANTHER" id="PTHR23429">
    <property type="entry name" value="GLUCOSE-6-PHOSPHATE 1-DEHYDROGENASE G6PD"/>
    <property type="match status" value="1"/>
</dbReference>
<dbReference type="EC" id="1.1.1.49" evidence="8"/>
<dbReference type="NCBIfam" id="TIGR00871">
    <property type="entry name" value="zwf"/>
    <property type="match status" value="1"/>
</dbReference>
<dbReference type="GO" id="GO:0050661">
    <property type="term" value="F:NADP binding"/>
    <property type="evidence" value="ECO:0007669"/>
    <property type="project" value="InterPro"/>
</dbReference>
<keyword evidence="3" id="KW-0521">NADP</keyword>
<sequence length="502" mass="57627">MPSHQICDLRTADVLEPCTIVIFGASGDLTSRKLIPALYSMFIQGRMPTPFTIVGCSRTNMNDEVFREKLLAGYQKTEMDLTRWHEFAADLHYRPITYDAASFQQLAGYLRQLDQETQTKGNRIFDLSVPPRLYSIIATLIGQAGLAEEHDHANGWARIIVEKPFGRDLQSAIELNATLHQYFQEEQIFRIDHYLAKETVQNTLIFRFANSIFEPLWNRNHIDFVGVVAAEELGVGSRAGYYETSGVLRDMFQNHLMQLLVLTAMEPPWNFTADAVQDEKAKVIRSLRQFSSKQGSRICLGQYSAGSNHGEPLIGYRSEQGVKPDSLTPTFALMEVYIDNWRWHNVPFYLISGKRLPRKETKIVIQFKEVPTRLFREVLGETIHANRLVIETYPDEAIRLTFLTKTPGTSICLRPMTMDFAYREHYKGATLDAYARVLLDCMEGDHMLFWREDGIELSWAFLDPVLRECEECRSHDQHLHFYPAGTWGPEPARKTVGMLLDD</sequence>
<name>A0A3B0VEA7_9ZZZZ</name>
<dbReference type="Gene3D" id="3.30.360.10">
    <property type="entry name" value="Dihydrodipicolinate Reductase, domain 2"/>
    <property type="match status" value="1"/>
</dbReference>
<dbReference type="InterPro" id="IPR036291">
    <property type="entry name" value="NAD(P)-bd_dom_sf"/>
</dbReference>
<proteinExistence type="inferred from homology"/>
<evidence type="ECO:0000259" key="7">
    <source>
        <dbReference type="Pfam" id="PF02781"/>
    </source>
</evidence>
<dbReference type="GO" id="GO:0005829">
    <property type="term" value="C:cytosol"/>
    <property type="evidence" value="ECO:0007669"/>
    <property type="project" value="TreeGrafter"/>
</dbReference>
<dbReference type="Pfam" id="PF02781">
    <property type="entry name" value="G6PD_C"/>
    <property type="match status" value="1"/>
</dbReference>
<evidence type="ECO:0000259" key="6">
    <source>
        <dbReference type="Pfam" id="PF00479"/>
    </source>
</evidence>
<keyword evidence="2" id="KW-0313">Glucose metabolism</keyword>
<comment type="pathway">
    <text evidence="1">Carbohydrate degradation; pentose phosphate pathway; D-ribulose 5-phosphate from D-glucose 6-phosphate (oxidative stage): step 1/3.</text>
</comment>
<evidence type="ECO:0000313" key="8">
    <source>
        <dbReference type="EMBL" id="VAW41251.1"/>
    </source>
</evidence>
<feature type="domain" description="Glucose-6-phosphate dehydrogenase C-terminal" evidence="7">
    <location>
        <begin position="204"/>
        <end position="495"/>
    </location>
</feature>
<dbReference type="InterPro" id="IPR022674">
    <property type="entry name" value="G6P_DH_NAD-bd"/>
</dbReference>
<dbReference type="EMBL" id="UOEY01000119">
    <property type="protein sequence ID" value="VAW41251.1"/>
    <property type="molecule type" value="Genomic_DNA"/>
</dbReference>
<dbReference type="SUPFAM" id="SSF55347">
    <property type="entry name" value="Glyceraldehyde-3-phosphate dehydrogenase-like, C-terminal domain"/>
    <property type="match status" value="1"/>
</dbReference>
<evidence type="ECO:0000256" key="3">
    <source>
        <dbReference type="ARBA" id="ARBA00022857"/>
    </source>
</evidence>
<protein>
    <submittedName>
        <fullName evidence="8">Glucose-6-phosphate 1-dehydrogenase</fullName>
        <ecNumber evidence="8">1.1.1.49</ecNumber>
    </submittedName>
</protein>
<organism evidence="8">
    <name type="scientific">hydrothermal vent metagenome</name>
    <dbReference type="NCBI Taxonomy" id="652676"/>
    <lineage>
        <taxon>unclassified sequences</taxon>
        <taxon>metagenomes</taxon>
        <taxon>ecological metagenomes</taxon>
    </lineage>
</organism>
<dbReference type="GO" id="GO:0004345">
    <property type="term" value="F:glucose-6-phosphate dehydrogenase activity"/>
    <property type="evidence" value="ECO:0007669"/>
    <property type="project" value="UniProtKB-EC"/>
</dbReference>
<dbReference type="InterPro" id="IPR022675">
    <property type="entry name" value="G6P_DH_C"/>
</dbReference>
<evidence type="ECO:0000256" key="4">
    <source>
        <dbReference type="ARBA" id="ARBA00023002"/>
    </source>
</evidence>
<evidence type="ECO:0000256" key="1">
    <source>
        <dbReference type="ARBA" id="ARBA00004937"/>
    </source>
</evidence>
<dbReference type="Pfam" id="PF00479">
    <property type="entry name" value="G6PD_N"/>
    <property type="match status" value="1"/>
</dbReference>
<accession>A0A3B0VEA7</accession>
<dbReference type="SUPFAM" id="SSF51735">
    <property type="entry name" value="NAD(P)-binding Rossmann-fold domains"/>
    <property type="match status" value="1"/>
</dbReference>
<dbReference type="PIRSF" id="PIRSF000110">
    <property type="entry name" value="G6PD"/>
    <property type="match status" value="1"/>
</dbReference>
<feature type="domain" description="Glucose-6-phosphate dehydrogenase NAD-binding" evidence="6">
    <location>
        <begin position="21"/>
        <end position="202"/>
    </location>
</feature>
<gene>
    <name evidence="8" type="ORF">MNBD_DELTA04-1173</name>
</gene>
<evidence type="ECO:0000256" key="5">
    <source>
        <dbReference type="ARBA" id="ARBA00023277"/>
    </source>
</evidence>
<evidence type="ECO:0000256" key="2">
    <source>
        <dbReference type="ARBA" id="ARBA00022526"/>
    </source>
</evidence>
<reference evidence="8" key="1">
    <citation type="submission" date="2018-06" db="EMBL/GenBank/DDBJ databases">
        <authorList>
            <person name="Zhirakovskaya E."/>
        </authorList>
    </citation>
    <scope>NUCLEOTIDE SEQUENCE</scope>
</reference>
<dbReference type="GO" id="GO:0009051">
    <property type="term" value="P:pentose-phosphate shunt, oxidative branch"/>
    <property type="evidence" value="ECO:0007669"/>
    <property type="project" value="TreeGrafter"/>
</dbReference>
<dbReference type="InterPro" id="IPR001282">
    <property type="entry name" value="G6P_DH"/>
</dbReference>
<dbReference type="GO" id="GO:0006006">
    <property type="term" value="P:glucose metabolic process"/>
    <property type="evidence" value="ECO:0007669"/>
    <property type="project" value="UniProtKB-KW"/>
</dbReference>
<keyword evidence="4 8" id="KW-0560">Oxidoreductase</keyword>
<dbReference type="Gene3D" id="3.40.50.720">
    <property type="entry name" value="NAD(P)-binding Rossmann-like Domain"/>
    <property type="match status" value="1"/>
</dbReference>
<dbReference type="HAMAP" id="MF_00966">
    <property type="entry name" value="G6PD"/>
    <property type="match status" value="1"/>
</dbReference>
<dbReference type="PANTHER" id="PTHR23429:SF0">
    <property type="entry name" value="GLUCOSE-6-PHOSPHATE 1-DEHYDROGENASE"/>
    <property type="match status" value="1"/>
</dbReference>
<dbReference type="AlphaFoldDB" id="A0A3B0VEA7"/>
<dbReference type="PRINTS" id="PR00079">
    <property type="entry name" value="G6PDHDRGNASE"/>
</dbReference>
<keyword evidence="5" id="KW-0119">Carbohydrate metabolism</keyword>